<evidence type="ECO:0000313" key="1">
    <source>
        <dbReference type="EMBL" id="AEM38725.1"/>
    </source>
</evidence>
<evidence type="ECO:0000313" key="2">
    <source>
        <dbReference type="Proteomes" id="UP000001037"/>
    </source>
</evidence>
<gene>
    <name evidence="1" type="ordered locus">Pyrfu_0856</name>
</gene>
<proteinExistence type="predicted"/>
<protein>
    <submittedName>
        <fullName evidence="1">Uncharacterized conserved protein UCP037214</fullName>
    </submittedName>
</protein>
<accession>G0EDV6</accession>
<keyword evidence="2" id="KW-1185">Reference proteome</keyword>
<reference evidence="1 2" key="1">
    <citation type="journal article" date="2011" name="Stand. Genomic Sci.">
        <title>Complete genome sequence of the hyperthermophilic chemolithoautotroph Pyrolobus fumarii type strain (1A).</title>
        <authorList>
            <person name="Anderson I."/>
            <person name="Goker M."/>
            <person name="Nolan M."/>
            <person name="Lucas S."/>
            <person name="Hammon N."/>
            <person name="Deshpande S."/>
            <person name="Cheng J.F."/>
            <person name="Tapia R."/>
            <person name="Han C."/>
            <person name="Goodwin L."/>
            <person name="Pitluck S."/>
            <person name="Huntemann M."/>
            <person name="Liolios K."/>
            <person name="Ivanova N."/>
            <person name="Pagani I."/>
            <person name="Mavromatis K."/>
            <person name="Ovchinikova G."/>
            <person name="Pati A."/>
            <person name="Chen A."/>
            <person name="Palaniappan K."/>
            <person name="Land M."/>
            <person name="Hauser L."/>
            <person name="Brambilla E.M."/>
            <person name="Huber H."/>
            <person name="Yasawong M."/>
            <person name="Rohde M."/>
            <person name="Spring S."/>
            <person name="Abt B."/>
            <person name="Sikorski J."/>
            <person name="Wirth R."/>
            <person name="Detter J.C."/>
            <person name="Woyke T."/>
            <person name="Bristow J."/>
            <person name="Eisen J.A."/>
            <person name="Markowitz V."/>
            <person name="Hugenholtz P."/>
            <person name="Kyrpides N.C."/>
            <person name="Klenk H.P."/>
            <person name="Lapidus A."/>
        </authorList>
    </citation>
    <scope>NUCLEOTIDE SEQUENCE [LARGE SCALE GENOMIC DNA]</scope>
    <source>
        <strain evidence="2">DSM 11204 / 1A</strain>
    </source>
</reference>
<dbReference type="OrthoDB" id="15362at2157"/>
<sequence length="253" mass="28591">MPKEKETRRLSTGLVIAGAYADKLRRTLFAQLRDLLKQGKIEASEVARAAGEMNRLLYDIIVNKLKLDKGDVVRVRVEYIVEEKDGKAEIKWLYDTLTLEAFRRIPEEEVAKAVKETLGKREEVLGSPVTGREAEWTGEKPTTYKPREHVEIADVTAIGEVPETNEYLYLLQNKKGDSVGLIVAKRLDSGSDIRAILVLDHKAMEAKLKLDTPPDKLEENKEKVIEALHNAEATAIPNEEAQRIIKEYMEKAV</sequence>
<dbReference type="eggNOG" id="arCOG03772">
    <property type="taxonomic scope" value="Archaea"/>
</dbReference>
<dbReference type="AlphaFoldDB" id="G0EDV6"/>
<dbReference type="RefSeq" id="WP_014026402.1">
    <property type="nucleotide sequence ID" value="NC_015931.1"/>
</dbReference>
<organism evidence="1 2">
    <name type="scientific">Pyrolobus fumarii (strain DSM 11204 / 1A)</name>
    <dbReference type="NCBI Taxonomy" id="694429"/>
    <lineage>
        <taxon>Archaea</taxon>
        <taxon>Thermoproteota</taxon>
        <taxon>Thermoprotei</taxon>
        <taxon>Desulfurococcales</taxon>
        <taxon>Pyrodictiaceae</taxon>
        <taxon>Pyrolobus</taxon>
    </lineage>
</organism>
<dbReference type="Pfam" id="PF10015">
    <property type="entry name" value="ThermoDBP-RP_arch"/>
    <property type="match status" value="1"/>
</dbReference>
<dbReference type="InterPro" id="IPR017140">
    <property type="entry name" value="ThermoDBP-RPs_arc"/>
</dbReference>
<dbReference type="InParanoid" id="G0EDV6"/>
<dbReference type="Proteomes" id="UP000001037">
    <property type="component" value="Chromosome"/>
</dbReference>
<dbReference type="GeneID" id="32176511"/>
<dbReference type="STRING" id="694429.Pyrfu_0856"/>
<dbReference type="EMBL" id="CP002838">
    <property type="protein sequence ID" value="AEM38725.1"/>
    <property type="molecule type" value="Genomic_DNA"/>
</dbReference>
<name>G0EDV6_PYRF1</name>
<dbReference type="HOGENOM" id="CLU_095959_0_0_2"/>
<dbReference type="KEGG" id="pfm:Pyrfu_0856"/>